<feature type="transmembrane region" description="Helical" evidence="6">
    <location>
        <begin position="359"/>
        <end position="381"/>
    </location>
</feature>
<evidence type="ECO:0000313" key="8">
    <source>
        <dbReference type="Proteomes" id="UP000184513"/>
    </source>
</evidence>
<evidence type="ECO:0000256" key="4">
    <source>
        <dbReference type="ARBA" id="ARBA00022989"/>
    </source>
</evidence>
<dbReference type="PANTHER" id="PTHR10283:SF82">
    <property type="entry name" value="SOLUTE CARRIER FAMILY 13 MEMBER 2"/>
    <property type="match status" value="1"/>
</dbReference>
<feature type="transmembrane region" description="Helical" evidence="6">
    <location>
        <begin position="454"/>
        <end position="474"/>
    </location>
</feature>
<dbReference type="PROSITE" id="PS01271">
    <property type="entry name" value="NA_SULFATE"/>
    <property type="match status" value="1"/>
</dbReference>
<dbReference type="NCBIfam" id="TIGR00785">
    <property type="entry name" value="dass"/>
    <property type="match status" value="1"/>
</dbReference>
<evidence type="ECO:0000256" key="5">
    <source>
        <dbReference type="ARBA" id="ARBA00023136"/>
    </source>
</evidence>
<dbReference type="EMBL" id="FRCY01000004">
    <property type="protein sequence ID" value="SHM85597.1"/>
    <property type="molecule type" value="Genomic_DNA"/>
</dbReference>
<name>A0A1M7M5S7_9BACT</name>
<keyword evidence="4 6" id="KW-1133">Transmembrane helix</keyword>
<keyword evidence="3 6" id="KW-0812">Transmembrane</keyword>
<dbReference type="OrthoDB" id="9766267at2"/>
<evidence type="ECO:0000256" key="3">
    <source>
        <dbReference type="ARBA" id="ARBA00022692"/>
    </source>
</evidence>
<dbReference type="RefSeq" id="WP_073093913.1">
    <property type="nucleotide sequence ID" value="NZ_FRCY01000004.1"/>
</dbReference>
<dbReference type="STRING" id="388280.SAMN04488057_10494"/>
<feature type="transmembrane region" description="Helical" evidence="6">
    <location>
        <begin position="34"/>
        <end position="58"/>
    </location>
</feature>
<dbReference type="CDD" id="cd01115">
    <property type="entry name" value="SLC13_permease"/>
    <property type="match status" value="1"/>
</dbReference>
<gene>
    <name evidence="7" type="ORF">SAMN04488057_10494</name>
</gene>
<feature type="transmembrane region" description="Helical" evidence="6">
    <location>
        <begin position="141"/>
        <end position="157"/>
    </location>
</feature>
<feature type="transmembrane region" description="Helical" evidence="6">
    <location>
        <begin position="330"/>
        <end position="347"/>
    </location>
</feature>
<dbReference type="InterPro" id="IPR001898">
    <property type="entry name" value="SLC13A/DASS"/>
</dbReference>
<proteinExistence type="predicted"/>
<dbReference type="GO" id="GO:0015141">
    <property type="term" value="F:succinate transmembrane transporter activity"/>
    <property type="evidence" value="ECO:0007669"/>
    <property type="project" value="UniProtKB-ARBA"/>
</dbReference>
<feature type="transmembrane region" description="Helical" evidence="6">
    <location>
        <begin position="212"/>
        <end position="232"/>
    </location>
</feature>
<keyword evidence="2" id="KW-0813">Transport</keyword>
<accession>A0A1M7M5S7</accession>
<feature type="transmembrane region" description="Helical" evidence="6">
    <location>
        <begin position="292"/>
        <end position="309"/>
    </location>
</feature>
<dbReference type="Pfam" id="PF00939">
    <property type="entry name" value="Na_sulph_symp"/>
    <property type="match status" value="1"/>
</dbReference>
<feature type="transmembrane region" description="Helical" evidence="6">
    <location>
        <begin position="418"/>
        <end position="442"/>
    </location>
</feature>
<feature type="transmembrane region" description="Helical" evidence="6">
    <location>
        <begin position="393"/>
        <end position="412"/>
    </location>
</feature>
<dbReference type="PANTHER" id="PTHR10283">
    <property type="entry name" value="SOLUTE CARRIER FAMILY 13 MEMBER"/>
    <property type="match status" value="1"/>
</dbReference>
<feature type="transmembrane region" description="Helical" evidence="6">
    <location>
        <begin position="169"/>
        <end position="200"/>
    </location>
</feature>
<evidence type="ECO:0000256" key="1">
    <source>
        <dbReference type="ARBA" id="ARBA00004141"/>
    </source>
</evidence>
<keyword evidence="5 6" id="KW-0472">Membrane</keyword>
<reference evidence="7 8" key="1">
    <citation type="submission" date="2016-11" db="EMBL/GenBank/DDBJ databases">
        <authorList>
            <person name="Jaros S."/>
            <person name="Januszkiewicz K."/>
            <person name="Wedrychowicz H."/>
        </authorList>
    </citation>
    <scope>NUCLEOTIDE SEQUENCE [LARGE SCALE GENOMIC DNA]</scope>
    <source>
        <strain evidence="7 8">CGMCC 1.6102</strain>
    </source>
</reference>
<dbReference type="AlphaFoldDB" id="A0A1M7M5S7"/>
<dbReference type="Proteomes" id="UP000184513">
    <property type="component" value="Unassembled WGS sequence"/>
</dbReference>
<feature type="transmembrane region" description="Helical" evidence="6">
    <location>
        <begin position="6"/>
        <end position="22"/>
    </location>
</feature>
<sequence length="486" mass="53233">MQTQKIGLLLGPAIFFGIYLTAAPEGLSTSGHALLAVTFWIAIWWITEAIPIAATALLPLVLFPFTGIMGITPTAEPYSDPMVLLYMGGFMIAVSIEKWNLHKRIALKIISYLGTDLKRIILGFMVATAFLSMWISNTATSLMMLPIAIAVVVQISQSNESVKTTLGQALMLGIAYSASIGGLSTIIGTPTNIILVGVIQNTYGVEISFGEWMMVGLPISLALLFVCWYYLVNRAFVFPKSLKFSGGKEEISRLLELLGPISKQEKRVLWVFLLVSFSWISRSFILQDWIPALNDTIIALVGVLLLFVIPAGNDKKEQLLDWNVAEKIPWGILILFGGGLALAKGFQETGLANWIGEQFILLQNVPFWIFLLFIIAAVNFLTEITSNVATASMLLPILSAVALAMGVHPYGLMVAATMSASCAFMLPVATPPNAVVFGSGYLTIPVMMKTGFALNLLSILLILVLTLFYFPWAWDFALMEFPLEWK</sequence>
<evidence type="ECO:0000256" key="2">
    <source>
        <dbReference type="ARBA" id="ARBA00022448"/>
    </source>
</evidence>
<keyword evidence="8" id="KW-1185">Reference proteome</keyword>
<evidence type="ECO:0000256" key="6">
    <source>
        <dbReference type="SAM" id="Phobius"/>
    </source>
</evidence>
<feature type="transmembrane region" description="Helical" evidence="6">
    <location>
        <begin position="268"/>
        <end position="286"/>
    </location>
</feature>
<dbReference type="GO" id="GO:0005886">
    <property type="term" value="C:plasma membrane"/>
    <property type="evidence" value="ECO:0007669"/>
    <property type="project" value="TreeGrafter"/>
</dbReference>
<dbReference type="InterPro" id="IPR031312">
    <property type="entry name" value="Na/sul_symport_CS"/>
</dbReference>
<comment type="subcellular location">
    <subcellularLocation>
        <location evidence="1">Membrane</location>
        <topology evidence="1">Multi-pass membrane protein</topology>
    </subcellularLocation>
</comment>
<organism evidence="7 8">
    <name type="scientific">Cyclobacterium lianum</name>
    <dbReference type="NCBI Taxonomy" id="388280"/>
    <lineage>
        <taxon>Bacteria</taxon>
        <taxon>Pseudomonadati</taxon>
        <taxon>Bacteroidota</taxon>
        <taxon>Cytophagia</taxon>
        <taxon>Cytophagales</taxon>
        <taxon>Cyclobacteriaceae</taxon>
        <taxon>Cyclobacterium</taxon>
    </lineage>
</organism>
<protein>
    <submittedName>
        <fullName evidence="7">Solute carrier family 13 (Sodium-dependent dicarboxylate transporter), member 2/3/5</fullName>
    </submittedName>
</protein>
<evidence type="ECO:0000313" key="7">
    <source>
        <dbReference type="EMBL" id="SHM85597.1"/>
    </source>
</evidence>